<protein>
    <submittedName>
        <fullName evidence="6">Integrase</fullName>
    </submittedName>
</protein>
<dbReference type="InterPro" id="IPR002104">
    <property type="entry name" value="Integrase_catalytic"/>
</dbReference>
<name>A0A2R5F246_9PROT</name>
<dbReference type="InterPro" id="IPR004107">
    <property type="entry name" value="Integrase_SAM-like_N"/>
</dbReference>
<dbReference type="PANTHER" id="PTHR30349">
    <property type="entry name" value="PHAGE INTEGRASE-RELATED"/>
    <property type="match status" value="1"/>
</dbReference>
<dbReference type="InterPro" id="IPR013762">
    <property type="entry name" value="Integrase-like_cat_sf"/>
</dbReference>
<evidence type="ECO:0000256" key="4">
    <source>
        <dbReference type="ARBA" id="ARBA00023172"/>
    </source>
</evidence>
<accession>A0A2R5F246</accession>
<proteinExistence type="inferred from homology"/>
<gene>
    <name evidence="6" type="ORF">NMK_0066</name>
</gene>
<dbReference type="NCBIfam" id="TIGR02249">
    <property type="entry name" value="integrase_gron"/>
    <property type="match status" value="1"/>
</dbReference>
<evidence type="ECO:0000259" key="5">
    <source>
        <dbReference type="PROSITE" id="PS51898"/>
    </source>
</evidence>
<reference evidence="6 7" key="1">
    <citation type="journal article" date="2018" name="Environ. Microbiol.">
        <title>Isolation and genomic characterization of Novimethylophilus kurashikiensis gen. nov. sp. nov., a new lanthanide-dependent methylotrophic species of Methylophilaceae.</title>
        <authorList>
            <person name="Lv H."/>
            <person name="Sahin N."/>
            <person name="Tani A."/>
        </authorList>
    </citation>
    <scope>NUCLEOTIDE SEQUENCE [LARGE SCALE GENOMIC DNA]</scope>
    <source>
        <strain evidence="6 7">La2-4</strain>
    </source>
</reference>
<feature type="domain" description="Tyr recombinase" evidence="5">
    <location>
        <begin position="75"/>
        <end position="290"/>
    </location>
</feature>
<dbReference type="PROSITE" id="PS51898">
    <property type="entry name" value="TYR_RECOMBINASE"/>
    <property type="match status" value="1"/>
</dbReference>
<dbReference type="Gene3D" id="1.10.150.130">
    <property type="match status" value="1"/>
</dbReference>
<organism evidence="6 7">
    <name type="scientific">Novimethylophilus kurashikiensis</name>
    <dbReference type="NCBI Taxonomy" id="1825523"/>
    <lineage>
        <taxon>Bacteria</taxon>
        <taxon>Pseudomonadati</taxon>
        <taxon>Pseudomonadota</taxon>
        <taxon>Betaproteobacteria</taxon>
        <taxon>Nitrosomonadales</taxon>
        <taxon>Methylophilaceae</taxon>
        <taxon>Novimethylophilus</taxon>
    </lineage>
</organism>
<comment type="similarity">
    <text evidence="1">Belongs to the 'phage' integrase family.</text>
</comment>
<dbReference type="PANTHER" id="PTHR30349:SF64">
    <property type="entry name" value="PROPHAGE INTEGRASE INTD-RELATED"/>
    <property type="match status" value="1"/>
</dbReference>
<evidence type="ECO:0000313" key="6">
    <source>
        <dbReference type="EMBL" id="GBG12535.1"/>
    </source>
</evidence>
<sequence length="292" mass="33113">MHWIRRFIFFHNKRHPDTMAEPEVQAFLNHLAIERQVSASTQTIALNAIVFLYDAVLEKPLGHMQGLKRVQRRQRLPVVLSVDEVKATFNSMNGTCLLMAQLIYGAGLRVNECLSMRVKDVDFNAKTLNVRDGKGGKDRTTLLPAQLLEPLQQHLLKVAQLHATDLARGGGYAEMPGGLFRKYPSASRSLGWQFLFPSTLLRRWGQGQQLVRWHMADTTIQRAFKQALIQAGIHKHASIHTLRHSFATHLLSSGTDIRTIQLLLGHRNLQTTMIYTHVIEVTKSVTSPFDRL</sequence>
<dbReference type="AlphaFoldDB" id="A0A2R5F246"/>
<dbReference type="EMBL" id="BDOQ01000001">
    <property type="protein sequence ID" value="GBG12535.1"/>
    <property type="molecule type" value="Genomic_DNA"/>
</dbReference>
<keyword evidence="3" id="KW-0238">DNA-binding</keyword>
<evidence type="ECO:0000256" key="1">
    <source>
        <dbReference type="ARBA" id="ARBA00008857"/>
    </source>
</evidence>
<dbReference type="InterPro" id="IPR050090">
    <property type="entry name" value="Tyrosine_recombinase_XerCD"/>
</dbReference>
<keyword evidence="4" id="KW-0233">DNA recombination</keyword>
<evidence type="ECO:0000256" key="3">
    <source>
        <dbReference type="ARBA" id="ARBA00023125"/>
    </source>
</evidence>
<dbReference type="InterPro" id="IPR011010">
    <property type="entry name" value="DNA_brk_join_enz"/>
</dbReference>
<dbReference type="GO" id="GO:0015074">
    <property type="term" value="P:DNA integration"/>
    <property type="evidence" value="ECO:0007669"/>
    <property type="project" value="UniProtKB-KW"/>
</dbReference>
<keyword evidence="7" id="KW-1185">Reference proteome</keyword>
<dbReference type="Pfam" id="PF00589">
    <property type="entry name" value="Phage_integrase"/>
    <property type="match status" value="1"/>
</dbReference>
<evidence type="ECO:0000256" key="2">
    <source>
        <dbReference type="ARBA" id="ARBA00022908"/>
    </source>
</evidence>
<keyword evidence="2" id="KW-0229">DNA integration</keyword>
<dbReference type="InterPro" id="IPR011946">
    <property type="entry name" value="Integrase_integron-type"/>
</dbReference>
<dbReference type="Proteomes" id="UP000245081">
    <property type="component" value="Unassembled WGS sequence"/>
</dbReference>
<dbReference type="GO" id="GO:0006310">
    <property type="term" value="P:DNA recombination"/>
    <property type="evidence" value="ECO:0007669"/>
    <property type="project" value="UniProtKB-KW"/>
</dbReference>
<dbReference type="GO" id="GO:0003677">
    <property type="term" value="F:DNA binding"/>
    <property type="evidence" value="ECO:0007669"/>
    <property type="project" value="UniProtKB-KW"/>
</dbReference>
<evidence type="ECO:0000313" key="7">
    <source>
        <dbReference type="Proteomes" id="UP000245081"/>
    </source>
</evidence>
<dbReference type="Pfam" id="PF13495">
    <property type="entry name" value="Phage_int_SAM_4"/>
    <property type="match status" value="1"/>
</dbReference>
<dbReference type="InterPro" id="IPR010998">
    <property type="entry name" value="Integrase_recombinase_N"/>
</dbReference>
<comment type="caution">
    <text evidence="6">The sequence shown here is derived from an EMBL/GenBank/DDBJ whole genome shotgun (WGS) entry which is preliminary data.</text>
</comment>
<dbReference type="Gene3D" id="1.10.443.10">
    <property type="entry name" value="Intergrase catalytic core"/>
    <property type="match status" value="1"/>
</dbReference>
<dbReference type="SUPFAM" id="SSF56349">
    <property type="entry name" value="DNA breaking-rejoining enzymes"/>
    <property type="match status" value="1"/>
</dbReference>